<evidence type="ECO:0000313" key="2">
    <source>
        <dbReference type="EMBL" id="EMN20912.1"/>
    </source>
</evidence>
<proteinExistence type="predicted"/>
<comment type="caution">
    <text evidence="2">The sequence shown here is derived from an EMBL/GenBank/DDBJ whole genome shotgun (WGS) entry which is preliminary data.</text>
</comment>
<dbReference type="EMBL" id="AHMU02000064">
    <property type="protein sequence ID" value="EMN20912.1"/>
    <property type="molecule type" value="Genomic_DNA"/>
</dbReference>
<organism evidence="2 3">
    <name type="scientific">Leptospira santarosai serovar Arenal str. MAVJ 401</name>
    <dbReference type="NCBI Taxonomy" id="1049976"/>
    <lineage>
        <taxon>Bacteria</taxon>
        <taxon>Pseudomonadati</taxon>
        <taxon>Spirochaetota</taxon>
        <taxon>Spirochaetia</taxon>
        <taxon>Leptospirales</taxon>
        <taxon>Leptospiraceae</taxon>
        <taxon>Leptospira</taxon>
    </lineage>
</organism>
<reference evidence="2 3" key="1">
    <citation type="submission" date="2013-01" db="EMBL/GenBank/DDBJ databases">
        <authorList>
            <person name="Harkins D.M."/>
            <person name="Durkin A.S."/>
            <person name="Brinkac L.M."/>
            <person name="Haft D.H."/>
            <person name="Selengut J.D."/>
            <person name="Sanka R."/>
            <person name="DePew J."/>
            <person name="Purushe J."/>
            <person name="Hartskeerl R.A."/>
            <person name="Ahmed A."/>
            <person name="van der Linden H."/>
            <person name="Goris M.G.A."/>
            <person name="Vinetz J.M."/>
            <person name="Sutton G.G."/>
            <person name="Nierman W.C."/>
            <person name="Fouts D.E."/>
        </authorList>
    </citation>
    <scope>NUCLEOTIDE SEQUENCE [LARGE SCALE GENOMIC DNA]</scope>
    <source>
        <strain evidence="2 3">MAVJ 401</strain>
    </source>
</reference>
<name>M6JZJ5_9LEPT</name>
<dbReference type="Proteomes" id="UP000012106">
    <property type="component" value="Unassembled WGS sequence"/>
</dbReference>
<accession>M6JZJ5</accession>
<dbReference type="RefSeq" id="WP_004472129.1">
    <property type="nucleotide sequence ID" value="NZ_AHMU02000064.1"/>
</dbReference>
<evidence type="ECO:0000313" key="3">
    <source>
        <dbReference type="Proteomes" id="UP000012106"/>
    </source>
</evidence>
<evidence type="ECO:0000256" key="1">
    <source>
        <dbReference type="SAM" id="MobiDB-lite"/>
    </source>
</evidence>
<feature type="region of interest" description="Disordered" evidence="1">
    <location>
        <begin position="36"/>
        <end position="58"/>
    </location>
</feature>
<dbReference type="AlphaFoldDB" id="M6JZJ5"/>
<gene>
    <name evidence="2" type="ORF">LEP1GSC063_3313</name>
</gene>
<sequence length="58" mass="6707">MKKNLIKVYKKLKNGTEVELLADESQLEALAVHSDFRIPESKEVHSPKKKNQEEEVQT</sequence>
<protein>
    <submittedName>
        <fullName evidence="2">Uncharacterized protein</fullName>
    </submittedName>
</protein>